<feature type="domain" description="RING-type" evidence="7">
    <location>
        <begin position="15"/>
        <end position="60"/>
    </location>
</feature>
<dbReference type="PROSITE" id="PS50089">
    <property type="entry name" value="ZF_RING_2"/>
    <property type="match status" value="1"/>
</dbReference>
<evidence type="ECO:0000256" key="2">
    <source>
        <dbReference type="ARBA" id="ARBA00022723"/>
    </source>
</evidence>
<dbReference type="GO" id="GO:0008270">
    <property type="term" value="F:zinc ion binding"/>
    <property type="evidence" value="ECO:0007669"/>
    <property type="project" value="UniProtKB-KW"/>
</dbReference>
<evidence type="ECO:0000313" key="11">
    <source>
        <dbReference type="RefSeq" id="XP_013399448.1"/>
    </source>
</evidence>
<dbReference type="GeneID" id="106165693"/>
<dbReference type="PROSITE" id="PS50119">
    <property type="entry name" value="ZF_BBOX"/>
    <property type="match status" value="1"/>
</dbReference>
<gene>
    <name evidence="10 11" type="primary">LOC106165693</name>
</gene>
<dbReference type="SMART" id="SM00336">
    <property type="entry name" value="BBOX"/>
    <property type="match status" value="2"/>
</dbReference>
<dbReference type="STRING" id="7574.A0A1S3IMY7"/>
<dbReference type="Gene3D" id="3.30.40.10">
    <property type="entry name" value="Zinc/RING finger domain, C3HC4 (zinc finger)"/>
    <property type="match status" value="1"/>
</dbReference>
<dbReference type="InterPro" id="IPR000315">
    <property type="entry name" value="Znf_B-box"/>
</dbReference>
<dbReference type="Proteomes" id="UP000085678">
    <property type="component" value="Unplaced"/>
</dbReference>
<keyword evidence="1" id="KW-0597">Phosphoprotein</keyword>
<dbReference type="PANTHER" id="PTHR25462">
    <property type="entry name" value="BONUS, ISOFORM C-RELATED"/>
    <property type="match status" value="1"/>
</dbReference>
<evidence type="ECO:0000256" key="4">
    <source>
        <dbReference type="ARBA" id="ARBA00022833"/>
    </source>
</evidence>
<dbReference type="SUPFAM" id="SSF57850">
    <property type="entry name" value="RING/U-box"/>
    <property type="match status" value="1"/>
</dbReference>
<evidence type="ECO:0000259" key="7">
    <source>
        <dbReference type="PROSITE" id="PS50089"/>
    </source>
</evidence>
<evidence type="ECO:0000256" key="3">
    <source>
        <dbReference type="ARBA" id="ARBA00022771"/>
    </source>
</evidence>
<dbReference type="SMART" id="SM00184">
    <property type="entry name" value="RING"/>
    <property type="match status" value="2"/>
</dbReference>
<dbReference type="PANTHER" id="PTHR25462:SF296">
    <property type="entry name" value="MEIOTIC P26, ISOFORM F"/>
    <property type="match status" value="1"/>
</dbReference>
<dbReference type="InterPro" id="IPR001841">
    <property type="entry name" value="Znf_RING"/>
</dbReference>
<dbReference type="InterPro" id="IPR047153">
    <property type="entry name" value="TRIM45/56/19-like"/>
</dbReference>
<keyword evidence="3 5" id="KW-0863">Zinc-finger</keyword>
<dbReference type="OMA" id="CTIHENE"/>
<evidence type="ECO:0000313" key="9">
    <source>
        <dbReference type="Proteomes" id="UP000085678"/>
    </source>
</evidence>
<name>A0A1S3IMY7_LINAN</name>
<dbReference type="InterPro" id="IPR011042">
    <property type="entry name" value="6-blade_b-propeller_TolB-like"/>
</dbReference>
<reference evidence="10 11" key="1">
    <citation type="submission" date="2025-04" db="UniProtKB">
        <authorList>
            <consortium name="RefSeq"/>
        </authorList>
    </citation>
    <scope>IDENTIFICATION</scope>
    <source>
        <tissue evidence="10 11">Gonads</tissue>
    </source>
</reference>
<keyword evidence="6" id="KW-0175">Coiled coil</keyword>
<evidence type="ECO:0000256" key="5">
    <source>
        <dbReference type="PROSITE-ProRule" id="PRU00024"/>
    </source>
</evidence>
<dbReference type="InterPro" id="IPR013083">
    <property type="entry name" value="Znf_RING/FYVE/PHD"/>
</dbReference>
<dbReference type="RefSeq" id="XP_013399447.1">
    <property type="nucleotide sequence ID" value="XM_013543993.1"/>
</dbReference>
<organism evidence="9 11">
    <name type="scientific">Lingula anatina</name>
    <name type="common">Brachiopod</name>
    <name type="synonym">Lingula unguis</name>
    <dbReference type="NCBI Taxonomy" id="7574"/>
    <lineage>
        <taxon>Eukaryota</taxon>
        <taxon>Metazoa</taxon>
        <taxon>Spiralia</taxon>
        <taxon>Lophotrochozoa</taxon>
        <taxon>Brachiopoda</taxon>
        <taxon>Linguliformea</taxon>
        <taxon>Lingulata</taxon>
        <taxon>Lingulida</taxon>
        <taxon>Linguloidea</taxon>
        <taxon>Lingulidae</taxon>
        <taxon>Lingula</taxon>
    </lineage>
</organism>
<dbReference type="Pfam" id="PF00643">
    <property type="entry name" value="zf-B_box"/>
    <property type="match status" value="1"/>
</dbReference>
<dbReference type="KEGG" id="lak:106165693"/>
<evidence type="ECO:0000313" key="10">
    <source>
        <dbReference type="RefSeq" id="XP_013399447.1"/>
    </source>
</evidence>
<sequence length="621" mass="69659">MATAVPECAEDFLYCQICTEPFRRPKALPCLHTFCQGCLESYATTQHAQETGHFPCPVCRKPAVIGVAGVQSLPDNFIMNKVADILRKLFFTTCDICKAANKTTPGKAKSRCFQCDKKMCEDCSNTHIQVPITSSHSLEPLYGVNENKCTIHENETLKYYCVSHSVCICVPCTMIEHRSCEINEIQTIKNAEISVIQDLLNKCEKKISELEVIEDKSSLNISSLRQQINDVEMKMANLRQDMEGLDNQLKEEQAQKCQAMFAIQHLSQLKSYSTSILSQEDPVKLLAVAKQVQQQLTDCLQHSTLSDQTTPKMGTVSTRSISSNDLYLSATRDSTCITALKYGDTLTELIRRFTTSKLANESQFLGVAMTSSGVIALSDAANEIVKMFDQYGNILGTHDIKAEVLTSTENSFICINYDCNVGKESQFVVLNTHGRVMKETNIAMTFEPSGITTSQNRDIFVAFDNNTMVQYNMEGKEQQQIILKVSRTARKGFQSCVPSLLVDDNLIYACDTQQNCVNVYNMEGSLNRSIGSYGNGVSELSFPESMCFHGNKLLVCDHDNNRISMFHKEGQFLGQLLQEADGIQKPKNVCLFPDDRLLVVQRKRDAIEFLIFQVNWDSYQD</sequence>
<evidence type="ECO:0000256" key="6">
    <source>
        <dbReference type="SAM" id="Coils"/>
    </source>
</evidence>
<dbReference type="CDD" id="cd19776">
    <property type="entry name" value="Bbox2_TRIM25_C-IV"/>
    <property type="match status" value="1"/>
</dbReference>
<dbReference type="SUPFAM" id="SSF63825">
    <property type="entry name" value="YWTD domain"/>
    <property type="match status" value="1"/>
</dbReference>
<dbReference type="OrthoDB" id="6105938at2759"/>
<dbReference type="AlphaFoldDB" id="A0A1S3IMY7"/>
<dbReference type="Pfam" id="PF13445">
    <property type="entry name" value="zf-RING_UBOX"/>
    <property type="match status" value="1"/>
</dbReference>
<dbReference type="CDD" id="cd19757">
    <property type="entry name" value="Bbox1"/>
    <property type="match status" value="1"/>
</dbReference>
<evidence type="ECO:0000259" key="8">
    <source>
        <dbReference type="PROSITE" id="PS50119"/>
    </source>
</evidence>
<evidence type="ECO:0000256" key="1">
    <source>
        <dbReference type="ARBA" id="ARBA00022553"/>
    </source>
</evidence>
<dbReference type="RefSeq" id="XP_013399448.1">
    <property type="nucleotide sequence ID" value="XM_013543994.1"/>
</dbReference>
<dbReference type="InterPro" id="IPR027370">
    <property type="entry name" value="Znf-RING_euk"/>
</dbReference>
<accession>A0A1S3IMY7</accession>
<dbReference type="InterPro" id="IPR017907">
    <property type="entry name" value="Znf_RING_CS"/>
</dbReference>
<feature type="domain" description="B box-type" evidence="8">
    <location>
        <begin position="144"/>
        <end position="188"/>
    </location>
</feature>
<dbReference type="SUPFAM" id="SSF57845">
    <property type="entry name" value="B-box zinc-binding domain"/>
    <property type="match status" value="1"/>
</dbReference>
<protein>
    <submittedName>
        <fullName evidence="10 11">Tripartite motif-containing protein 2</fullName>
    </submittedName>
</protein>
<dbReference type="PROSITE" id="PS00518">
    <property type="entry name" value="ZF_RING_1"/>
    <property type="match status" value="1"/>
</dbReference>
<keyword evidence="4" id="KW-0862">Zinc</keyword>
<keyword evidence="9" id="KW-1185">Reference proteome</keyword>
<dbReference type="Gene3D" id="2.120.10.30">
    <property type="entry name" value="TolB, C-terminal domain"/>
    <property type="match status" value="2"/>
</dbReference>
<dbReference type="Gene3D" id="3.30.160.60">
    <property type="entry name" value="Classic Zinc Finger"/>
    <property type="match status" value="1"/>
</dbReference>
<keyword evidence="2" id="KW-0479">Metal-binding</keyword>
<feature type="coiled-coil region" evidence="6">
    <location>
        <begin position="196"/>
        <end position="255"/>
    </location>
</feature>
<proteinExistence type="predicted"/>